<name>A0ABM7LK26_9ACTN</name>
<dbReference type="EMBL" id="AP023356">
    <property type="protein sequence ID" value="BCJ39606.1"/>
    <property type="molecule type" value="Genomic_DNA"/>
</dbReference>
<dbReference type="RefSeq" id="WP_189335692.1">
    <property type="nucleotide sequence ID" value="NZ_AP023356.1"/>
</dbReference>
<gene>
    <name evidence="1" type="ORF">Aiant_02630</name>
</gene>
<organism evidence="1 2">
    <name type="scientific">Actinoplanes ianthinogenes</name>
    <dbReference type="NCBI Taxonomy" id="122358"/>
    <lineage>
        <taxon>Bacteria</taxon>
        <taxon>Bacillati</taxon>
        <taxon>Actinomycetota</taxon>
        <taxon>Actinomycetes</taxon>
        <taxon>Micromonosporales</taxon>
        <taxon>Micromonosporaceae</taxon>
        <taxon>Actinoplanes</taxon>
    </lineage>
</organism>
<evidence type="ECO:0000313" key="1">
    <source>
        <dbReference type="EMBL" id="BCJ39606.1"/>
    </source>
</evidence>
<sequence>MATWINVYNSDDPWDENPPLLGSFDYDRVLRFNEAAAAVGRSRSGLGTTGDPSRETINEQALLRTACGRWVCEHFLQRPSDKPEVNYRFYSDEVAANWLRSHHMQNVVEHYFGTPAAMPPGSEFQADGDLILFQPDADASARIDAYAASLGVDRRYSLYWLRLQGLDLAEATTGPDSSDTSQAADHPG</sequence>
<proteinExistence type="predicted"/>
<protein>
    <submittedName>
        <fullName evidence="1">Uncharacterized protein</fullName>
    </submittedName>
</protein>
<accession>A0ABM7LK26</accession>
<keyword evidence="2" id="KW-1185">Reference proteome</keyword>
<reference evidence="1 2" key="1">
    <citation type="submission" date="2020-08" db="EMBL/GenBank/DDBJ databases">
        <title>Whole genome shotgun sequence of Actinoplanes ianthinogenes NBRC 13996.</title>
        <authorList>
            <person name="Komaki H."/>
            <person name="Tamura T."/>
        </authorList>
    </citation>
    <scope>NUCLEOTIDE SEQUENCE [LARGE SCALE GENOMIC DNA]</scope>
    <source>
        <strain evidence="1 2">NBRC 13996</strain>
    </source>
</reference>
<dbReference type="Proteomes" id="UP000676967">
    <property type="component" value="Chromosome"/>
</dbReference>
<evidence type="ECO:0000313" key="2">
    <source>
        <dbReference type="Proteomes" id="UP000676967"/>
    </source>
</evidence>